<dbReference type="InterPro" id="IPR018469">
    <property type="entry name" value="Dual_oxidase_maturation_fac"/>
</dbReference>
<keyword evidence="6" id="KW-0325">Glycoprotein</keyword>
<feature type="transmembrane region" description="Helical" evidence="8">
    <location>
        <begin position="261"/>
        <end position="283"/>
    </location>
</feature>
<feature type="compositionally biased region" description="Basic and acidic residues" evidence="7">
    <location>
        <begin position="604"/>
        <end position="618"/>
    </location>
</feature>
<evidence type="ECO:0000313" key="10">
    <source>
        <dbReference type="Proteomes" id="UP001642540"/>
    </source>
</evidence>
<evidence type="ECO:0000256" key="7">
    <source>
        <dbReference type="SAM" id="MobiDB-lite"/>
    </source>
</evidence>
<name>A0ABP1S978_9HEXA</name>
<evidence type="ECO:0000256" key="4">
    <source>
        <dbReference type="ARBA" id="ARBA00022989"/>
    </source>
</evidence>
<feature type="transmembrane region" description="Helical" evidence="8">
    <location>
        <begin position="192"/>
        <end position="214"/>
    </location>
</feature>
<dbReference type="PANTHER" id="PTHR31158:SF10">
    <property type="entry name" value="LD27791P"/>
    <property type="match status" value="1"/>
</dbReference>
<accession>A0ABP1S978</accession>
<organism evidence="9 10">
    <name type="scientific">Orchesella dallaii</name>
    <dbReference type="NCBI Taxonomy" id="48710"/>
    <lineage>
        <taxon>Eukaryota</taxon>
        <taxon>Metazoa</taxon>
        <taxon>Ecdysozoa</taxon>
        <taxon>Arthropoda</taxon>
        <taxon>Hexapoda</taxon>
        <taxon>Collembola</taxon>
        <taxon>Entomobryomorpha</taxon>
        <taxon>Entomobryoidea</taxon>
        <taxon>Orchesellidae</taxon>
        <taxon>Orchesellinae</taxon>
        <taxon>Orchesella</taxon>
    </lineage>
</organism>
<feature type="compositionally biased region" description="Low complexity" evidence="7">
    <location>
        <begin position="586"/>
        <end position="598"/>
    </location>
</feature>
<feature type="region of interest" description="Disordered" evidence="7">
    <location>
        <begin position="429"/>
        <end position="460"/>
    </location>
</feature>
<sequence>MRGWFDAFRTDGGPTLYSYSNRTPVTGDVPTITLYVVFFTLFTAFIIIFPGVRKERFTTFTSVTLSLFVGSAILVSKYGTGWHVADSSIMSYYRAFSRDKLAADIGVHVGLTHFNVTLQGLPSQNESLANDYLREDIDFNERFHWVSATDIHDEFREALVKGLPYPILTVVEYFSVDEEGFCWGRQYRLAGYYGAILLWASFASWLLMNLLLVVVPRYGAYQMVITGALMLLTNVLYYLLIPSKPLVIRFEDQFLMFKFGWCFWLVLIAGSLCFIVGAIISTVDMLYPNKFSTILEVDYGTPFDRHVIIEESHYTRRKKGSTKRSLEDPEPIGFGRKLLRTLSKRDRSEDSDGRLTNGVVNQGFEMDCPKSPWRYPHMMYKPDGTPVRPALQNAFARNPALARLAAPLPTKSPKSVSFRRQSRLEQTFTVDPLRLKRSDSSDSTSSSSSSGIGRDQKEELPKFQNQAQFKPIERTNSQQSGSSISSFGLGLLSRTESRRDAKGGASSGVTIIPAPHKQPISTQPSGEDEEDPNHLPLARIQYKTKHMGIYQLPRASIERKSSSEEESSFSSPPSRRDSSNSEKSRSGSSGFSSTSFDLSSKKRPGPDGHETEVERRASNESVGSHKVKSSSKDGGW</sequence>
<dbReference type="Pfam" id="PF10204">
    <property type="entry name" value="DuoxA"/>
    <property type="match status" value="1"/>
</dbReference>
<evidence type="ECO:0000256" key="8">
    <source>
        <dbReference type="SAM" id="Phobius"/>
    </source>
</evidence>
<feature type="transmembrane region" description="Helical" evidence="8">
    <location>
        <begin position="32"/>
        <end position="52"/>
    </location>
</feature>
<evidence type="ECO:0000256" key="2">
    <source>
        <dbReference type="ARBA" id="ARBA00009816"/>
    </source>
</evidence>
<dbReference type="PANTHER" id="PTHR31158">
    <property type="entry name" value="DUAL OXIDASE 2"/>
    <property type="match status" value="1"/>
</dbReference>
<feature type="compositionally biased region" description="Basic and acidic residues" evidence="7">
    <location>
        <begin position="574"/>
        <end position="585"/>
    </location>
</feature>
<gene>
    <name evidence="9" type="ORF">ODALV1_LOCUS31293</name>
</gene>
<evidence type="ECO:0000256" key="3">
    <source>
        <dbReference type="ARBA" id="ARBA00022692"/>
    </source>
</evidence>
<reference evidence="9 10" key="1">
    <citation type="submission" date="2024-08" db="EMBL/GenBank/DDBJ databases">
        <authorList>
            <person name="Cucini C."/>
            <person name="Frati F."/>
        </authorList>
    </citation>
    <scope>NUCLEOTIDE SEQUENCE [LARGE SCALE GENOMIC DNA]</scope>
</reference>
<comment type="similarity">
    <text evidence="2">Belongs to the DUOXA family.</text>
</comment>
<feature type="compositionally biased region" description="Low complexity" evidence="7">
    <location>
        <begin position="441"/>
        <end position="450"/>
    </location>
</feature>
<protein>
    <recommendedName>
        <fullName evidence="11">Dual oxidase maturation factor 1</fullName>
    </recommendedName>
</protein>
<evidence type="ECO:0008006" key="11">
    <source>
        <dbReference type="Google" id="ProtNLM"/>
    </source>
</evidence>
<comment type="caution">
    <text evidence="9">The sequence shown here is derived from an EMBL/GenBank/DDBJ whole genome shotgun (WGS) entry which is preliminary data.</text>
</comment>
<dbReference type="EMBL" id="CAXLJM020000166">
    <property type="protein sequence ID" value="CAL8148000.1"/>
    <property type="molecule type" value="Genomic_DNA"/>
</dbReference>
<evidence type="ECO:0000256" key="6">
    <source>
        <dbReference type="ARBA" id="ARBA00023180"/>
    </source>
</evidence>
<evidence type="ECO:0000256" key="5">
    <source>
        <dbReference type="ARBA" id="ARBA00023136"/>
    </source>
</evidence>
<comment type="subcellular location">
    <subcellularLocation>
        <location evidence="1">Membrane</location>
        <topology evidence="1">Multi-pass membrane protein</topology>
    </subcellularLocation>
</comment>
<proteinExistence type="inferred from homology"/>
<keyword evidence="4 8" id="KW-1133">Transmembrane helix</keyword>
<dbReference type="Proteomes" id="UP001642540">
    <property type="component" value="Unassembled WGS sequence"/>
</dbReference>
<evidence type="ECO:0000313" key="9">
    <source>
        <dbReference type="EMBL" id="CAL8148000.1"/>
    </source>
</evidence>
<keyword evidence="10" id="KW-1185">Reference proteome</keyword>
<evidence type="ECO:0000256" key="1">
    <source>
        <dbReference type="ARBA" id="ARBA00004141"/>
    </source>
</evidence>
<keyword evidence="5 8" id="KW-0472">Membrane</keyword>
<feature type="transmembrane region" description="Helical" evidence="8">
    <location>
        <begin position="220"/>
        <end position="240"/>
    </location>
</feature>
<keyword evidence="3 8" id="KW-0812">Transmembrane</keyword>
<feature type="region of interest" description="Disordered" evidence="7">
    <location>
        <begin position="496"/>
        <end position="636"/>
    </location>
</feature>